<keyword evidence="1" id="KW-0812">Transmembrane</keyword>
<dbReference type="InterPro" id="IPR002350">
    <property type="entry name" value="Kazal_dom"/>
</dbReference>
<keyword evidence="1" id="KW-0472">Membrane</keyword>
<organism evidence="3">
    <name type="scientific">Ceratitis capitata</name>
    <name type="common">Mediterranean fruit fly</name>
    <name type="synonym">Tephritis capitata</name>
    <dbReference type="NCBI Taxonomy" id="7213"/>
    <lineage>
        <taxon>Eukaryota</taxon>
        <taxon>Metazoa</taxon>
        <taxon>Ecdysozoa</taxon>
        <taxon>Arthropoda</taxon>
        <taxon>Hexapoda</taxon>
        <taxon>Insecta</taxon>
        <taxon>Pterygota</taxon>
        <taxon>Neoptera</taxon>
        <taxon>Endopterygota</taxon>
        <taxon>Diptera</taxon>
        <taxon>Brachycera</taxon>
        <taxon>Muscomorpha</taxon>
        <taxon>Tephritoidea</taxon>
        <taxon>Tephritidae</taxon>
        <taxon>Ceratitis</taxon>
        <taxon>Ceratitis</taxon>
    </lineage>
</organism>
<reference evidence="3" key="2">
    <citation type="journal article" date="2014" name="BMC Genomics">
        <title>A genomic perspective to assessing quality of mass-reared SIT flies used in Mediterranean fruit fly (Ceratitis capitata) eradication in California.</title>
        <authorList>
            <person name="Calla B."/>
            <person name="Hall B."/>
            <person name="Hou S."/>
            <person name="Geib S.M."/>
        </authorList>
    </citation>
    <scope>NUCLEOTIDE SEQUENCE</scope>
</reference>
<feature type="domain" description="Kazal-like" evidence="2">
    <location>
        <begin position="74"/>
        <end position="125"/>
    </location>
</feature>
<evidence type="ECO:0000256" key="1">
    <source>
        <dbReference type="SAM" id="Phobius"/>
    </source>
</evidence>
<evidence type="ECO:0000259" key="2">
    <source>
        <dbReference type="PROSITE" id="PS51465"/>
    </source>
</evidence>
<proteinExistence type="evidence at transcript level"/>
<gene>
    <name evidence="3" type="primary">ISK2</name>
</gene>
<dbReference type="SUPFAM" id="SSF100895">
    <property type="entry name" value="Kazal-type serine protease inhibitors"/>
    <property type="match status" value="1"/>
</dbReference>
<protein>
    <submittedName>
        <fullName evidence="3">Serine protease inhibitor Kazal-type 2</fullName>
    </submittedName>
</protein>
<name>W8C0J4_CERCA</name>
<dbReference type="InterPro" id="IPR036058">
    <property type="entry name" value="Kazal_dom_sf"/>
</dbReference>
<feature type="transmembrane region" description="Helical" evidence="1">
    <location>
        <begin position="50"/>
        <end position="73"/>
    </location>
</feature>
<dbReference type="Gene3D" id="3.30.60.30">
    <property type="match status" value="1"/>
</dbReference>
<dbReference type="PROSITE" id="PS51465">
    <property type="entry name" value="KAZAL_2"/>
    <property type="match status" value="1"/>
</dbReference>
<dbReference type="AlphaFoldDB" id="W8C0J4"/>
<reference evidence="3" key="1">
    <citation type="submission" date="2013-07" db="EMBL/GenBank/DDBJ databases">
        <authorList>
            <person name="Geib S."/>
        </authorList>
    </citation>
    <scope>NUCLEOTIDE SEQUENCE</scope>
</reference>
<feature type="non-terminal residue" evidence="3">
    <location>
        <position position="1"/>
    </location>
</feature>
<accession>W8C0J4</accession>
<evidence type="ECO:0000313" key="3">
    <source>
        <dbReference type="EMBL" id="JAC02569.1"/>
    </source>
</evidence>
<dbReference type="OrthoDB" id="88467at2759"/>
<keyword evidence="1" id="KW-1133">Transmembrane helix</keyword>
<sequence>SNSVVTRRYLREVLDTLLVSVLSRRDYIIICKSLIEKEIYIYIYINKMKFLQLIASLLLGLILLASLTTAAPAEEERAFCPCPRNFDPVCAANMVTYSNRCEYDCVRRDVERRGRSLNLLRSGPC</sequence>
<dbReference type="EMBL" id="GAMC01003987">
    <property type="protein sequence ID" value="JAC02569.1"/>
    <property type="molecule type" value="mRNA"/>
</dbReference>
<dbReference type="Pfam" id="PF00050">
    <property type="entry name" value="Kazal_1"/>
    <property type="match status" value="1"/>
</dbReference>
<dbReference type="CDD" id="cd00104">
    <property type="entry name" value="KAZAL_FS"/>
    <property type="match status" value="1"/>
</dbReference>
<dbReference type="SMART" id="SM00280">
    <property type="entry name" value="KAZAL"/>
    <property type="match status" value="1"/>
</dbReference>